<proteinExistence type="predicted"/>
<evidence type="ECO:0000313" key="3">
    <source>
        <dbReference type="Proteomes" id="UP000294662"/>
    </source>
</evidence>
<accession>A0A4R5EU16</accession>
<dbReference type="InterPro" id="IPR009506">
    <property type="entry name" value="YjiS-like"/>
</dbReference>
<dbReference type="OrthoDB" id="8005167at2"/>
<gene>
    <name evidence="2" type="ORF">E1B25_09715</name>
</gene>
<protein>
    <submittedName>
        <fullName evidence="2">DUF1127 domain-containing protein</fullName>
    </submittedName>
</protein>
<evidence type="ECO:0000313" key="2">
    <source>
        <dbReference type="EMBL" id="TDE38391.1"/>
    </source>
</evidence>
<comment type="caution">
    <text evidence="2">The sequence shown here is derived from an EMBL/GenBank/DDBJ whole genome shotgun (WGS) entry which is preliminary data.</text>
</comment>
<keyword evidence="3" id="KW-1185">Reference proteome</keyword>
<reference evidence="2 3" key="1">
    <citation type="submission" date="2019-03" db="EMBL/GenBank/DDBJ databases">
        <authorList>
            <person name="Zhang S."/>
        </authorList>
    </citation>
    <scope>NUCLEOTIDE SEQUENCE [LARGE SCALE GENOMIC DNA]</scope>
    <source>
        <strain evidence="2 3">S4J41</strain>
    </source>
</reference>
<dbReference type="AlphaFoldDB" id="A0A4R5EU16"/>
<name>A0A4R5EU16_9RHOB</name>
<dbReference type="Proteomes" id="UP000294662">
    <property type="component" value="Unassembled WGS sequence"/>
</dbReference>
<dbReference type="Pfam" id="PF06568">
    <property type="entry name" value="YjiS-like"/>
    <property type="match status" value="1"/>
</dbReference>
<dbReference type="EMBL" id="SMFP01000005">
    <property type="protein sequence ID" value="TDE38391.1"/>
    <property type="molecule type" value="Genomic_DNA"/>
</dbReference>
<sequence length="75" mass="8707">MSRMMQTGSSPVLGANRQHQPVLPVLRRIVVAMGYWTLRRRTRTQLNRLSPYMLEDIGITPAQARKEAERPFWKG</sequence>
<evidence type="ECO:0000259" key="1">
    <source>
        <dbReference type="Pfam" id="PF06568"/>
    </source>
</evidence>
<organism evidence="2 3">
    <name type="scientific">Antarcticimicrobium sediminis</name>
    <dbReference type="NCBI Taxonomy" id="2546227"/>
    <lineage>
        <taxon>Bacteria</taxon>
        <taxon>Pseudomonadati</taxon>
        <taxon>Pseudomonadota</taxon>
        <taxon>Alphaproteobacteria</taxon>
        <taxon>Rhodobacterales</taxon>
        <taxon>Paracoccaceae</taxon>
        <taxon>Antarcticimicrobium</taxon>
    </lineage>
</organism>
<feature type="domain" description="YjiS-like" evidence="1">
    <location>
        <begin position="32"/>
        <end position="65"/>
    </location>
</feature>